<dbReference type="InterPro" id="IPR003646">
    <property type="entry name" value="SH3-like_bac-type"/>
</dbReference>
<dbReference type="CDD" id="cd03220">
    <property type="entry name" value="ABC_KpsT_Wzt"/>
    <property type="match status" value="1"/>
</dbReference>
<dbReference type="InterPro" id="IPR003593">
    <property type="entry name" value="AAA+_ATPase"/>
</dbReference>
<reference evidence="12" key="1">
    <citation type="journal article" date="2014" name="Int. J. Syst. Evol. Microbiol.">
        <title>Complete genome sequence of Corynebacterium casei LMG S-19264T (=DSM 44701T), isolated from a smear-ripened cheese.</title>
        <authorList>
            <consortium name="US DOE Joint Genome Institute (JGI-PGF)"/>
            <person name="Walter F."/>
            <person name="Albersmeier A."/>
            <person name="Kalinowski J."/>
            <person name="Ruckert C."/>
        </authorList>
    </citation>
    <scope>NUCLEOTIDE SEQUENCE</scope>
    <source>
        <strain evidence="12">CGMCC 1.12777</strain>
    </source>
</reference>
<keyword evidence="2" id="KW-0813">Transport</keyword>
<gene>
    <name evidence="12" type="ORF">GCM10007096_07310</name>
</gene>
<dbReference type="SMART" id="SM00382">
    <property type="entry name" value="AAA"/>
    <property type="match status" value="1"/>
</dbReference>
<feature type="region of interest" description="Disordered" evidence="8">
    <location>
        <begin position="343"/>
        <end position="371"/>
    </location>
</feature>
<dbReference type="SMART" id="SM00287">
    <property type="entry name" value="SH3b"/>
    <property type="match status" value="1"/>
</dbReference>
<dbReference type="InterPro" id="IPR003439">
    <property type="entry name" value="ABC_transporter-like_ATP-bd"/>
</dbReference>
<dbReference type="PROSITE" id="PS50893">
    <property type="entry name" value="ABC_TRANSPORTER_2"/>
    <property type="match status" value="1"/>
</dbReference>
<comment type="similarity">
    <text evidence="1">Belongs to the ABC transporter superfamily.</text>
</comment>
<dbReference type="NCBIfam" id="NF010066">
    <property type="entry name" value="PRK13546.1"/>
    <property type="match status" value="1"/>
</dbReference>
<dbReference type="FunFam" id="3.40.50.300:FF:003010">
    <property type="entry name" value="Teichoic acids export ATP-binding protein TagH"/>
    <property type="match status" value="1"/>
</dbReference>
<dbReference type="GO" id="GO:0016887">
    <property type="term" value="F:ATP hydrolysis activity"/>
    <property type="evidence" value="ECO:0007669"/>
    <property type="project" value="InterPro"/>
</dbReference>
<dbReference type="GO" id="GO:0140359">
    <property type="term" value="F:ABC-type transporter activity"/>
    <property type="evidence" value="ECO:0007669"/>
    <property type="project" value="InterPro"/>
</dbReference>
<dbReference type="InterPro" id="IPR027417">
    <property type="entry name" value="P-loop_NTPase"/>
</dbReference>
<comment type="caution">
    <text evidence="12">The sequence shown here is derived from an EMBL/GenBank/DDBJ whole genome shotgun (WGS) entry which is preliminary data.</text>
</comment>
<dbReference type="InterPro" id="IPR050683">
    <property type="entry name" value="Bact_Polysacc_Export_ATP-bd"/>
</dbReference>
<evidence type="ECO:0000256" key="7">
    <source>
        <dbReference type="ARBA" id="ARBA00023136"/>
    </source>
</evidence>
<protein>
    <recommendedName>
        <fullName evidence="14">Teichoic acids export ATP-binding protein TagH</fullName>
    </recommendedName>
</protein>
<keyword evidence="9" id="KW-0812">Transmembrane</keyword>
<feature type="domain" description="SH3b" evidence="11">
    <location>
        <begin position="379"/>
        <end position="451"/>
    </location>
</feature>
<keyword evidence="5" id="KW-0067">ATP-binding</keyword>
<proteinExistence type="inferred from homology"/>
<evidence type="ECO:0000256" key="1">
    <source>
        <dbReference type="ARBA" id="ARBA00005417"/>
    </source>
</evidence>
<accession>A0A8J2ZTJ1</accession>
<evidence type="ECO:0000313" key="12">
    <source>
        <dbReference type="EMBL" id="GGH76616.1"/>
    </source>
</evidence>
<evidence type="ECO:0000256" key="3">
    <source>
        <dbReference type="ARBA" id="ARBA00022475"/>
    </source>
</evidence>
<evidence type="ECO:0008006" key="14">
    <source>
        <dbReference type="Google" id="ProtNLM"/>
    </source>
</evidence>
<evidence type="ECO:0000259" key="11">
    <source>
        <dbReference type="PROSITE" id="PS51781"/>
    </source>
</evidence>
<dbReference type="InterPro" id="IPR015860">
    <property type="entry name" value="ABC_transpr_TagH-like"/>
</dbReference>
<dbReference type="InterPro" id="IPR017871">
    <property type="entry name" value="ABC_transporter-like_CS"/>
</dbReference>
<evidence type="ECO:0000313" key="13">
    <source>
        <dbReference type="Proteomes" id="UP000656813"/>
    </source>
</evidence>
<feature type="region of interest" description="Disordered" evidence="8">
    <location>
        <begin position="254"/>
        <end position="278"/>
    </location>
</feature>
<organism evidence="12 13">
    <name type="scientific">Pullulanibacillus pueri</name>
    <dbReference type="NCBI Taxonomy" id="1437324"/>
    <lineage>
        <taxon>Bacteria</taxon>
        <taxon>Bacillati</taxon>
        <taxon>Bacillota</taxon>
        <taxon>Bacilli</taxon>
        <taxon>Bacillales</taxon>
        <taxon>Sporolactobacillaceae</taxon>
        <taxon>Pullulanibacillus</taxon>
    </lineage>
</organism>
<evidence type="ECO:0000256" key="4">
    <source>
        <dbReference type="ARBA" id="ARBA00022741"/>
    </source>
</evidence>
<dbReference type="EMBL" id="BMFV01000003">
    <property type="protein sequence ID" value="GGH76616.1"/>
    <property type="molecule type" value="Genomic_DNA"/>
</dbReference>
<evidence type="ECO:0000256" key="2">
    <source>
        <dbReference type="ARBA" id="ARBA00022448"/>
    </source>
</evidence>
<keyword evidence="6" id="KW-1278">Translocase</keyword>
<evidence type="ECO:0000256" key="5">
    <source>
        <dbReference type="ARBA" id="ARBA00022840"/>
    </source>
</evidence>
<dbReference type="GO" id="GO:0016020">
    <property type="term" value="C:membrane"/>
    <property type="evidence" value="ECO:0007669"/>
    <property type="project" value="InterPro"/>
</dbReference>
<reference evidence="12" key="2">
    <citation type="submission" date="2020-09" db="EMBL/GenBank/DDBJ databases">
        <authorList>
            <person name="Sun Q."/>
            <person name="Zhou Y."/>
        </authorList>
    </citation>
    <scope>NUCLEOTIDE SEQUENCE</scope>
    <source>
        <strain evidence="12">CGMCC 1.12777</strain>
    </source>
</reference>
<dbReference type="Pfam" id="PF08239">
    <property type="entry name" value="SH3_3"/>
    <property type="match status" value="1"/>
</dbReference>
<evidence type="ECO:0000256" key="9">
    <source>
        <dbReference type="SAM" id="Phobius"/>
    </source>
</evidence>
<dbReference type="GO" id="GO:0005524">
    <property type="term" value="F:ATP binding"/>
    <property type="evidence" value="ECO:0007669"/>
    <property type="project" value="UniProtKB-KW"/>
</dbReference>
<dbReference type="Pfam" id="PF00005">
    <property type="entry name" value="ABC_tran"/>
    <property type="match status" value="1"/>
</dbReference>
<dbReference type="Gene3D" id="3.40.50.300">
    <property type="entry name" value="P-loop containing nucleotide triphosphate hydrolases"/>
    <property type="match status" value="1"/>
</dbReference>
<feature type="compositionally biased region" description="Low complexity" evidence="8">
    <location>
        <begin position="343"/>
        <end position="354"/>
    </location>
</feature>
<dbReference type="AlphaFoldDB" id="A0A8J2ZTJ1"/>
<keyword evidence="4" id="KW-0547">Nucleotide-binding</keyword>
<keyword evidence="7 9" id="KW-0472">Membrane</keyword>
<evidence type="ECO:0000259" key="10">
    <source>
        <dbReference type="PROSITE" id="PS50893"/>
    </source>
</evidence>
<dbReference type="Proteomes" id="UP000656813">
    <property type="component" value="Unassembled WGS sequence"/>
</dbReference>
<sequence length="589" mass="65200">MTSSVVVKNVTKRYKLYGKNSEKIIDVFTGNQGEEFLALKDVSFTAEKGDVIGIIGVNGSGKSTLSNIISGVIPPTEGTVKSKGKTALIAIASGLNNELTGRENIELKCLMLGFSKKEIRELEPEIIEFAEIGKFIDQPVKSYSSGMKSRLGFAISVTVDPDILVIDEALSVGDQAFAEKCLDKMNSFKEQGKTIFFISHSIGQVKQFCDKALWLENGTVRDFGLIEEIVPKYQQFLKEYKMMTAEEKKAFQQGRLGNKSNVKQQESENGKVTESGAEYSTDKDVENIPLRTKERQKKRKNKRGKKSLLIIIVCLLILIIGGILFNLNNGSFDSLKSIFNQSSKGDSSKGLSSDNKANNKKQETKAQPTQAEIQVAEDKNVEMVVVNKSLVNLRSKPQLTSNIVGSASLGDAFTILKKQADANEEDVTWFNITLSDGSKAWISSSVVKKVNSYNHEVETMPSGLNALLQERKLPTTLEELSTLFDSPFDEIRNDYADQVINQSESDQVETLKLQSASLVGEKNSLKEIVLSSINQDYDLKAWNEELGNPVLQNQSNPVSIYFINQMEIKIYIDANSQSINKISLSMIGN</sequence>
<keyword evidence="13" id="KW-1185">Reference proteome</keyword>
<evidence type="ECO:0000256" key="8">
    <source>
        <dbReference type="SAM" id="MobiDB-lite"/>
    </source>
</evidence>
<feature type="transmembrane region" description="Helical" evidence="9">
    <location>
        <begin position="307"/>
        <end position="327"/>
    </location>
</feature>
<dbReference type="Gene3D" id="2.30.30.40">
    <property type="entry name" value="SH3 Domains"/>
    <property type="match status" value="1"/>
</dbReference>
<dbReference type="PANTHER" id="PTHR46743:SF2">
    <property type="entry name" value="TEICHOIC ACIDS EXPORT ATP-BINDING PROTEIN TAGH"/>
    <property type="match status" value="1"/>
</dbReference>
<dbReference type="RefSeq" id="WP_188496034.1">
    <property type="nucleotide sequence ID" value="NZ_BMFV01000003.1"/>
</dbReference>
<name>A0A8J2ZTJ1_9BACL</name>
<evidence type="ECO:0000256" key="6">
    <source>
        <dbReference type="ARBA" id="ARBA00022967"/>
    </source>
</evidence>
<keyword evidence="3" id="KW-1003">Cell membrane</keyword>
<dbReference type="SUPFAM" id="SSF52540">
    <property type="entry name" value="P-loop containing nucleoside triphosphate hydrolases"/>
    <property type="match status" value="1"/>
</dbReference>
<feature type="domain" description="ABC transporter" evidence="10">
    <location>
        <begin position="22"/>
        <end position="242"/>
    </location>
</feature>
<keyword evidence="9" id="KW-1133">Transmembrane helix</keyword>
<dbReference type="PROSITE" id="PS51781">
    <property type="entry name" value="SH3B"/>
    <property type="match status" value="1"/>
</dbReference>
<dbReference type="PANTHER" id="PTHR46743">
    <property type="entry name" value="TEICHOIC ACIDS EXPORT ATP-BINDING PROTEIN TAGH"/>
    <property type="match status" value="1"/>
</dbReference>
<dbReference type="PROSITE" id="PS00211">
    <property type="entry name" value="ABC_TRANSPORTER_1"/>
    <property type="match status" value="1"/>
</dbReference>